<reference evidence="8 9" key="1">
    <citation type="submission" date="2021-01" db="EMBL/GenBank/DDBJ databases">
        <title>Genome seq and assembly of Devosia sp. G19.</title>
        <authorList>
            <person name="Chhetri G."/>
        </authorList>
    </citation>
    <scope>NUCLEOTIDE SEQUENCE [LARGE SCALE GENOMIC DNA]</scope>
    <source>
        <strain evidence="8 9">G19</strain>
    </source>
</reference>
<keyword evidence="3" id="KW-0597">Phosphoprotein</keyword>
<feature type="transmembrane region" description="Helical" evidence="6">
    <location>
        <begin position="187"/>
        <end position="210"/>
    </location>
</feature>
<gene>
    <name evidence="8" type="ORF">JI749_01200</name>
</gene>
<dbReference type="InterPro" id="IPR036890">
    <property type="entry name" value="HATPase_C_sf"/>
</dbReference>
<dbReference type="Proteomes" id="UP000595460">
    <property type="component" value="Chromosome"/>
</dbReference>
<dbReference type="Gene3D" id="3.30.565.10">
    <property type="entry name" value="Histidine kinase-like ATPase, C-terminal domain"/>
    <property type="match status" value="1"/>
</dbReference>
<dbReference type="InterPro" id="IPR003661">
    <property type="entry name" value="HisK_dim/P_dom"/>
</dbReference>
<sequence length="497" mass="54063">MPISASAFVRSTVLMLLVGFLALAGIVGTTIWLVEQNNYWFNETTNSRVARSATVNLRNAVQDAETGQRGYLLTHEESYLAPYNAALPEIPGFLQRLDEVLSAYPEAEGVAAKLSASISTKLEEMARTIALGQAGDYEQAIEIVRSDRGKAAMDEARAIFSGIIDAADARTIEGLENQRNGTTALRWVTIIGAFIIFAVVGGAAWAVLVYTREIAAARRETELANLTLEARVTERTSDLGRANEEIQRFAYIVTHDLRAPLVNIMGFTSELESSVGTLSTYMAKVTDNPDPAFVEARTAATEDLPEAITFIRAATRKMDGLINAILKISREGRRQLKPEQLNLQELIDNSAAAVQHQVVDSGGTITSNIEVPRLVSDRLSLEQVLGNLLDNAVKYRQPDRPLAVAIRARHLAGNRIEIEVEDNGRGIAPSDHERVFELFRRAGVQNSPGEGIGLAHVRTMVRSLGGDITLRSTLGAGTTFIITLPRELRANSGSQSA</sequence>
<dbReference type="RefSeq" id="WP_201657609.1">
    <property type="nucleotide sequence ID" value="NZ_CP068047.1"/>
</dbReference>
<proteinExistence type="predicted"/>
<dbReference type="SUPFAM" id="SSF47384">
    <property type="entry name" value="Homodimeric domain of signal transducing histidine kinase"/>
    <property type="match status" value="1"/>
</dbReference>
<dbReference type="InterPro" id="IPR007891">
    <property type="entry name" value="CHASE3"/>
</dbReference>
<evidence type="ECO:0000313" key="9">
    <source>
        <dbReference type="Proteomes" id="UP000595460"/>
    </source>
</evidence>
<dbReference type="PRINTS" id="PR00344">
    <property type="entry name" value="BCTRLSENSOR"/>
</dbReference>
<dbReference type="Pfam" id="PF02518">
    <property type="entry name" value="HATPase_c"/>
    <property type="match status" value="1"/>
</dbReference>
<evidence type="ECO:0000256" key="6">
    <source>
        <dbReference type="SAM" id="Phobius"/>
    </source>
</evidence>
<dbReference type="InterPro" id="IPR004358">
    <property type="entry name" value="Sig_transdc_His_kin-like_C"/>
</dbReference>
<dbReference type="InterPro" id="IPR036097">
    <property type="entry name" value="HisK_dim/P_sf"/>
</dbReference>
<keyword evidence="6" id="KW-0472">Membrane</keyword>
<dbReference type="Gene3D" id="1.10.287.130">
    <property type="match status" value="1"/>
</dbReference>
<evidence type="ECO:0000256" key="2">
    <source>
        <dbReference type="ARBA" id="ARBA00012438"/>
    </source>
</evidence>
<keyword evidence="5" id="KW-0418">Kinase</keyword>
<dbReference type="CDD" id="cd19410">
    <property type="entry name" value="HK9-like_sensor"/>
    <property type="match status" value="1"/>
</dbReference>
<evidence type="ECO:0000313" key="8">
    <source>
        <dbReference type="EMBL" id="QQR36285.1"/>
    </source>
</evidence>
<keyword evidence="9" id="KW-1185">Reference proteome</keyword>
<dbReference type="InterPro" id="IPR003594">
    <property type="entry name" value="HATPase_dom"/>
</dbReference>
<dbReference type="PANTHER" id="PTHR42878">
    <property type="entry name" value="TWO-COMPONENT HISTIDINE KINASE"/>
    <property type="match status" value="1"/>
</dbReference>
<evidence type="ECO:0000256" key="4">
    <source>
        <dbReference type="ARBA" id="ARBA00022679"/>
    </source>
</evidence>
<dbReference type="SMART" id="SM00387">
    <property type="entry name" value="HATPase_c"/>
    <property type="match status" value="1"/>
</dbReference>
<name>A0ABX7BWG6_9HYPH</name>
<keyword evidence="6" id="KW-1133">Transmembrane helix</keyword>
<dbReference type="SMART" id="SM00388">
    <property type="entry name" value="HisKA"/>
    <property type="match status" value="1"/>
</dbReference>
<dbReference type="CDD" id="cd00082">
    <property type="entry name" value="HisKA"/>
    <property type="match status" value="1"/>
</dbReference>
<evidence type="ECO:0000256" key="5">
    <source>
        <dbReference type="ARBA" id="ARBA00022777"/>
    </source>
</evidence>
<dbReference type="Pfam" id="PF05227">
    <property type="entry name" value="CHASE3"/>
    <property type="match status" value="1"/>
</dbReference>
<dbReference type="PANTHER" id="PTHR42878:SF15">
    <property type="entry name" value="BACTERIOPHYTOCHROME"/>
    <property type="match status" value="1"/>
</dbReference>
<dbReference type="EMBL" id="CP068047">
    <property type="protein sequence ID" value="QQR36285.1"/>
    <property type="molecule type" value="Genomic_DNA"/>
</dbReference>
<evidence type="ECO:0000256" key="3">
    <source>
        <dbReference type="ARBA" id="ARBA00022553"/>
    </source>
</evidence>
<dbReference type="SUPFAM" id="SSF55874">
    <property type="entry name" value="ATPase domain of HSP90 chaperone/DNA topoisomerase II/histidine kinase"/>
    <property type="match status" value="1"/>
</dbReference>
<keyword evidence="4" id="KW-0808">Transferase</keyword>
<feature type="domain" description="Histidine kinase" evidence="7">
    <location>
        <begin position="252"/>
        <end position="488"/>
    </location>
</feature>
<dbReference type="InterPro" id="IPR005467">
    <property type="entry name" value="His_kinase_dom"/>
</dbReference>
<comment type="catalytic activity">
    <reaction evidence="1">
        <text>ATP + protein L-histidine = ADP + protein N-phospho-L-histidine.</text>
        <dbReference type="EC" id="2.7.13.3"/>
    </reaction>
</comment>
<accession>A0ABX7BWG6</accession>
<evidence type="ECO:0000259" key="7">
    <source>
        <dbReference type="PROSITE" id="PS50109"/>
    </source>
</evidence>
<dbReference type="PROSITE" id="PS50109">
    <property type="entry name" value="HIS_KIN"/>
    <property type="match status" value="1"/>
</dbReference>
<dbReference type="InterPro" id="IPR050351">
    <property type="entry name" value="BphY/WalK/GraS-like"/>
</dbReference>
<protein>
    <recommendedName>
        <fullName evidence="2">histidine kinase</fullName>
        <ecNumber evidence="2">2.7.13.3</ecNumber>
    </recommendedName>
</protein>
<feature type="transmembrane region" description="Helical" evidence="6">
    <location>
        <begin position="12"/>
        <end position="34"/>
    </location>
</feature>
<organism evidence="8 9">
    <name type="scientific">Devosia oryziradicis</name>
    <dbReference type="NCBI Taxonomy" id="2801335"/>
    <lineage>
        <taxon>Bacteria</taxon>
        <taxon>Pseudomonadati</taxon>
        <taxon>Pseudomonadota</taxon>
        <taxon>Alphaproteobacteria</taxon>
        <taxon>Hyphomicrobiales</taxon>
        <taxon>Devosiaceae</taxon>
        <taxon>Devosia</taxon>
    </lineage>
</organism>
<keyword evidence="6" id="KW-0812">Transmembrane</keyword>
<evidence type="ECO:0000256" key="1">
    <source>
        <dbReference type="ARBA" id="ARBA00000085"/>
    </source>
</evidence>
<dbReference type="EC" id="2.7.13.3" evidence="2"/>